<proteinExistence type="predicted"/>
<protein>
    <submittedName>
        <fullName evidence="1">L-serine ammonia-lyase</fullName>
        <ecNumber evidence="1">4.3.1.17</ecNumber>
    </submittedName>
</protein>
<accession>A0A379WSF7</accession>
<reference evidence="1 2" key="1">
    <citation type="submission" date="2018-06" db="EMBL/GenBank/DDBJ databases">
        <authorList>
            <consortium name="Pathogen Informatics"/>
            <person name="Doyle S."/>
        </authorList>
    </citation>
    <scope>NUCLEOTIDE SEQUENCE [LARGE SCALE GENOMIC DNA]</scope>
    <source>
        <strain evidence="1 2">NCTC8261</strain>
    </source>
</reference>
<dbReference type="Proteomes" id="UP000254712">
    <property type="component" value="Unassembled WGS sequence"/>
</dbReference>
<sequence>MTWSKKGLLDNVTRVAVDVYGSLSLTGKVTIPISPLLWVWRVMNPLPWILIVSPVLFATSKRASVCYWPRGRHEVDFPKMNGMRFHNGNLPLHENGCRSRLA</sequence>
<dbReference type="InterPro" id="IPR029009">
    <property type="entry name" value="ASB_dom_sf"/>
</dbReference>
<dbReference type="GO" id="GO:0003941">
    <property type="term" value="F:L-serine ammonia-lyase activity"/>
    <property type="evidence" value="ECO:0007669"/>
    <property type="project" value="UniProtKB-EC"/>
</dbReference>
<keyword evidence="1" id="KW-0456">Lyase</keyword>
<evidence type="ECO:0000313" key="1">
    <source>
        <dbReference type="EMBL" id="SUH36993.1"/>
    </source>
</evidence>
<dbReference type="SUPFAM" id="SSF143548">
    <property type="entry name" value="Serine metabolism enzymes domain"/>
    <property type="match status" value="1"/>
</dbReference>
<dbReference type="EMBL" id="UGXT01000002">
    <property type="protein sequence ID" value="SUH36993.1"/>
    <property type="molecule type" value="Genomic_DNA"/>
</dbReference>
<organism evidence="1 2">
    <name type="scientific">Salmonella enterica I</name>
    <dbReference type="NCBI Taxonomy" id="59201"/>
    <lineage>
        <taxon>Bacteria</taxon>
        <taxon>Pseudomonadati</taxon>
        <taxon>Pseudomonadota</taxon>
        <taxon>Gammaproteobacteria</taxon>
        <taxon>Enterobacterales</taxon>
        <taxon>Enterobacteriaceae</taxon>
        <taxon>Salmonella</taxon>
    </lineage>
</organism>
<name>A0A379WSF7_SALET</name>
<dbReference type="AlphaFoldDB" id="A0A379WSF7"/>
<gene>
    <name evidence="1" type="primary">sdaA_5</name>
    <name evidence="1" type="ORF">NCTC8261_03274</name>
</gene>
<evidence type="ECO:0000313" key="2">
    <source>
        <dbReference type="Proteomes" id="UP000254712"/>
    </source>
</evidence>
<dbReference type="EC" id="4.3.1.17" evidence="1"/>